<comment type="caution">
    <text evidence="1">The sequence shown here is derived from an EMBL/GenBank/DDBJ whole genome shotgun (WGS) entry which is preliminary data.</text>
</comment>
<accession>A0A9N9PB78</accession>
<sequence>TGLKRDQFCNICETAAKIWQELGYDKALYKDLLIKLRAYKHKEKLYTQMFNMERKSSLK</sequence>
<dbReference type="AlphaFoldDB" id="A0A9N9PB78"/>
<evidence type="ECO:0000313" key="1">
    <source>
        <dbReference type="EMBL" id="CAG8804095.1"/>
    </source>
</evidence>
<gene>
    <name evidence="1" type="ORF">DERYTH_LOCUS24026</name>
</gene>
<keyword evidence="2" id="KW-1185">Reference proteome</keyword>
<feature type="non-terminal residue" evidence="1">
    <location>
        <position position="1"/>
    </location>
</feature>
<feature type="non-terminal residue" evidence="1">
    <location>
        <position position="59"/>
    </location>
</feature>
<protein>
    <submittedName>
        <fullName evidence="1">22794_t:CDS:1</fullName>
    </submittedName>
</protein>
<dbReference type="EMBL" id="CAJVPY010038621">
    <property type="protein sequence ID" value="CAG8804095.1"/>
    <property type="molecule type" value="Genomic_DNA"/>
</dbReference>
<evidence type="ECO:0000313" key="2">
    <source>
        <dbReference type="Proteomes" id="UP000789405"/>
    </source>
</evidence>
<dbReference type="OrthoDB" id="2469360at2759"/>
<organism evidence="1 2">
    <name type="scientific">Dentiscutata erythropus</name>
    <dbReference type="NCBI Taxonomy" id="1348616"/>
    <lineage>
        <taxon>Eukaryota</taxon>
        <taxon>Fungi</taxon>
        <taxon>Fungi incertae sedis</taxon>
        <taxon>Mucoromycota</taxon>
        <taxon>Glomeromycotina</taxon>
        <taxon>Glomeromycetes</taxon>
        <taxon>Diversisporales</taxon>
        <taxon>Gigasporaceae</taxon>
        <taxon>Dentiscutata</taxon>
    </lineage>
</organism>
<proteinExistence type="predicted"/>
<name>A0A9N9PB78_9GLOM</name>
<reference evidence="1" key="1">
    <citation type="submission" date="2021-06" db="EMBL/GenBank/DDBJ databases">
        <authorList>
            <person name="Kallberg Y."/>
            <person name="Tangrot J."/>
            <person name="Rosling A."/>
        </authorList>
    </citation>
    <scope>NUCLEOTIDE SEQUENCE</scope>
    <source>
        <strain evidence="1">MA453B</strain>
    </source>
</reference>
<dbReference type="Proteomes" id="UP000789405">
    <property type="component" value="Unassembled WGS sequence"/>
</dbReference>